<comment type="subcellular location">
    <subcellularLocation>
        <location evidence="1">Membrane</location>
        <topology evidence="1">Multi-pass membrane protein</topology>
    </subcellularLocation>
</comment>
<evidence type="ECO:0000256" key="9">
    <source>
        <dbReference type="SAM" id="Phobius"/>
    </source>
</evidence>
<organism evidence="10 11">
    <name type="scientific">Candidatus Methylocalor cossyra</name>
    <dbReference type="NCBI Taxonomy" id="3108543"/>
    <lineage>
        <taxon>Bacteria</taxon>
        <taxon>Pseudomonadati</taxon>
        <taxon>Pseudomonadota</taxon>
        <taxon>Gammaproteobacteria</taxon>
        <taxon>Methylococcales</taxon>
        <taxon>Methylococcaceae</taxon>
        <taxon>Candidatus Methylocalor</taxon>
    </lineage>
</organism>
<dbReference type="GO" id="GO:0008120">
    <property type="term" value="F:ceramide glucosyltransferase activity"/>
    <property type="evidence" value="ECO:0007669"/>
    <property type="project" value="UniProtKB-EC"/>
</dbReference>
<evidence type="ECO:0000313" key="10">
    <source>
        <dbReference type="EMBL" id="CAL1241609.1"/>
    </source>
</evidence>
<keyword evidence="7 9" id="KW-1133">Transmembrane helix</keyword>
<keyword evidence="6 9" id="KW-0812">Transmembrane</keyword>
<dbReference type="EMBL" id="OZ026884">
    <property type="protein sequence ID" value="CAL1241609.1"/>
    <property type="molecule type" value="Genomic_DNA"/>
</dbReference>
<comment type="pathway">
    <text evidence="3">Sphingolipid metabolism.</text>
</comment>
<dbReference type="CDD" id="cd02520">
    <property type="entry name" value="Glucosylceramide_synthase"/>
    <property type="match status" value="1"/>
</dbReference>
<evidence type="ECO:0000256" key="6">
    <source>
        <dbReference type="ARBA" id="ARBA00022692"/>
    </source>
</evidence>
<dbReference type="InterPro" id="IPR029044">
    <property type="entry name" value="Nucleotide-diphossugar_trans"/>
</dbReference>
<sequence length="373" mass="40689">MTLIGSVLALLAAGYGFVAWLAVSVIRPPRTQGCHRPPVSVLKPLCGAEPRLYENLRSFCAQDYPEFQLVCGVQEGDDPAIAVVHRLAREFPGLSLELVIDPSRHGSNHKVSNLINILGRCRYEHLVLADSDIAVGADYLAQVVAPLADPSVGVVTCLYRGRPTGGIWSRLGALFIDDWFAPSVRVAHAFGSRDFAFGATLALRRATLIAVGGFQAIADQLADDYWLGALTRRLGLRTVLSDYLVTTDVAETSLGALCAHELRWLRTIRSIQPIGFAFCFITFGLPVACTALLLAPSAPTVQVGAGLTLLFRLLLHLAQRQRAGGSRFSELWLVVPRDFLSFALWCTSFAGRRVLWGRRRLLVEADGLLRETA</sequence>
<evidence type="ECO:0000256" key="1">
    <source>
        <dbReference type="ARBA" id="ARBA00004141"/>
    </source>
</evidence>
<gene>
    <name evidence="10" type="ORF">MECH1_V1_2833</name>
</gene>
<comment type="pathway">
    <text evidence="2">Lipid metabolism; sphingolipid metabolism.</text>
</comment>
<dbReference type="Pfam" id="PF13506">
    <property type="entry name" value="Glyco_transf_21"/>
    <property type="match status" value="1"/>
</dbReference>
<proteinExistence type="predicted"/>
<evidence type="ECO:0000256" key="3">
    <source>
        <dbReference type="ARBA" id="ARBA00004991"/>
    </source>
</evidence>
<dbReference type="SUPFAM" id="SSF53448">
    <property type="entry name" value="Nucleotide-diphospho-sugar transferases"/>
    <property type="match status" value="1"/>
</dbReference>
<evidence type="ECO:0000256" key="5">
    <source>
        <dbReference type="ARBA" id="ARBA00022679"/>
    </source>
</evidence>
<dbReference type="Proteomes" id="UP001497493">
    <property type="component" value="Chromosome"/>
</dbReference>
<evidence type="ECO:0000313" key="11">
    <source>
        <dbReference type="Proteomes" id="UP001497493"/>
    </source>
</evidence>
<dbReference type="Gene3D" id="3.90.550.10">
    <property type="entry name" value="Spore Coat Polysaccharide Biosynthesis Protein SpsA, Chain A"/>
    <property type="match status" value="1"/>
</dbReference>
<accession>A0ABP1CBI6</accession>
<dbReference type="RefSeq" id="WP_348758113.1">
    <property type="nucleotide sequence ID" value="NZ_OZ026884.1"/>
</dbReference>
<dbReference type="EC" id="2.4.1.80" evidence="10"/>
<evidence type="ECO:0000256" key="8">
    <source>
        <dbReference type="ARBA" id="ARBA00023136"/>
    </source>
</evidence>
<evidence type="ECO:0000256" key="2">
    <source>
        <dbReference type="ARBA" id="ARBA00004760"/>
    </source>
</evidence>
<reference evidence="10 11" key="1">
    <citation type="submission" date="2024-04" db="EMBL/GenBank/DDBJ databases">
        <authorList>
            <person name="Cremers G."/>
        </authorList>
    </citation>
    <scope>NUCLEOTIDE SEQUENCE [LARGE SCALE GENOMIC DNA]</scope>
    <source>
        <strain evidence="10">MeCH1-AG</strain>
    </source>
</reference>
<keyword evidence="5 10" id="KW-0808">Transferase</keyword>
<protein>
    <submittedName>
        <fullName evidence="10">Ceramide glucosyltransferase</fullName>
        <ecNumber evidence="10">2.4.1.80</ecNumber>
    </submittedName>
</protein>
<keyword evidence="11" id="KW-1185">Reference proteome</keyword>
<feature type="transmembrane region" description="Helical" evidence="9">
    <location>
        <begin position="6"/>
        <end position="26"/>
    </location>
</feature>
<dbReference type="PANTHER" id="PTHR12726:SF0">
    <property type="entry name" value="CERAMIDE GLUCOSYLTRANSFERASE"/>
    <property type="match status" value="1"/>
</dbReference>
<dbReference type="PANTHER" id="PTHR12726">
    <property type="entry name" value="CERAMIDE GLUCOSYLTRANSFERASE"/>
    <property type="match status" value="1"/>
</dbReference>
<name>A0ABP1CBI6_9GAMM</name>
<evidence type="ECO:0000256" key="4">
    <source>
        <dbReference type="ARBA" id="ARBA00022676"/>
    </source>
</evidence>
<feature type="transmembrane region" description="Helical" evidence="9">
    <location>
        <begin position="274"/>
        <end position="295"/>
    </location>
</feature>
<feature type="transmembrane region" description="Helical" evidence="9">
    <location>
        <begin position="301"/>
        <end position="318"/>
    </location>
</feature>
<evidence type="ECO:0000256" key="7">
    <source>
        <dbReference type="ARBA" id="ARBA00022989"/>
    </source>
</evidence>
<dbReference type="NCBIfam" id="TIGR03472">
    <property type="entry name" value="HpnI"/>
    <property type="match status" value="1"/>
</dbReference>
<keyword evidence="4 10" id="KW-0328">Glycosyltransferase</keyword>
<dbReference type="InterPro" id="IPR025993">
    <property type="entry name" value="Ceramide_glucosylTrfase"/>
</dbReference>
<dbReference type="InterPro" id="IPR017835">
    <property type="entry name" value="Hopen-assoc_HpnI"/>
</dbReference>
<keyword evidence="8 9" id="KW-0472">Membrane</keyword>